<dbReference type="InterPro" id="IPR015943">
    <property type="entry name" value="WD40/YVTN_repeat-like_dom_sf"/>
</dbReference>
<dbReference type="InterPro" id="IPR051200">
    <property type="entry name" value="Host-pathogen_enzymatic-act"/>
</dbReference>
<comment type="caution">
    <text evidence="1">The sequence shown here is derived from an EMBL/GenBank/DDBJ whole genome shotgun (WGS) entry which is preliminary data.</text>
</comment>
<sequence length="356" mass="39050">MKQLKQFAFIALFLGTSIFQGCKKDDRPEAEPELPQAERKGIYVLCEGLFNANNTSLSYFNYEDRSLITDKFASVNGRGLGDTGNDMKIYGSKMYIVVNVSSTLEIVNPHTGASIKKLDLKQNNVGRQPRYITFNSNKGYISNFDGTVAVLDTASMEIEQYIKVGRNPEQMAIANGKLYVANSGGLDYPNYGNTVSVIDLKTLQETKKITVGENPRGVVADQYGDVYVLSTGNYADVKSSMTTIDSKTDQVKTAVNFSGGSMVISGDYGYIPASGGKLKVFNVKTEQLEKENFITDNTKITSPYGLAVDELTGEVFVTDAKNYTTGGEVFCFDKEGKKKYSITVGINPNNVVFINK</sequence>
<dbReference type="InterPro" id="IPR031815">
    <property type="entry name" value="DUF5074"/>
</dbReference>
<dbReference type="NCBIfam" id="TIGR02276">
    <property type="entry name" value="beta_rpt_yvtn"/>
    <property type="match status" value="1"/>
</dbReference>
<name>A0A2T0TQP0_9SPHI</name>
<gene>
    <name evidence="1" type="ORF">B0I27_11732</name>
</gene>
<accession>A0A2T0TQP0</accession>
<reference evidence="1 2" key="1">
    <citation type="submission" date="2018-03" db="EMBL/GenBank/DDBJ databases">
        <title>Genomic Encyclopedia of Type Strains, Phase III (KMG-III): the genomes of soil and plant-associated and newly described type strains.</title>
        <authorList>
            <person name="Whitman W."/>
        </authorList>
    </citation>
    <scope>NUCLEOTIDE SEQUENCE [LARGE SCALE GENOMIC DNA]</scope>
    <source>
        <strain evidence="1 2">CGMCC 1.9313</strain>
    </source>
</reference>
<evidence type="ECO:0000313" key="2">
    <source>
        <dbReference type="Proteomes" id="UP000238034"/>
    </source>
</evidence>
<dbReference type="RefSeq" id="WP_106295688.1">
    <property type="nucleotide sequence ID" value="NZ_PVTH01000017.1"/>
</dbReference>
<dbReference type="SUPFAM" id="SSF63825">
    <property type="entry name" value="YWTD domain"/>
    <property type="match status" value="1"/>
</dbReference>
<organism evidence="1 2">
    <name type="scientific">Arcticibacter pallidicorallinus</name>
    <dbReference type="NCBI Taxonomy" id="1259464"/>
    <lineage>
        <taxon>Bacteria</taxon>
        <taxon>Pseudomonadati</taxon>
        <taxon>Bacteroidota</taxon>
        <taxon>Sphingobacteriia</taxon>
        <taxon>Sphingobacteriales</taxon>
        <taxon>Sphingobacteriaceae</taxon>
        <taxon>Arcticibacter</taxon>
    </lineage>
</organism>
<keyword evidence="2" id="KW-1185">Reference proteome</keyword>
<dbReference type="PROSITE" id="PS51257">
    <property type="entry name" value="PROKAR_LIPOPROTEIN"/>
    <property type="match status" value="1"/>
</dbReference>
<dbReference type="AlphaFoldDB" id="A0A2T0TQP0"/>
<dbReference type="InterPro" id="IPR011964">
    <property type="entry name" value="YVTN_b-propeller_repeat"/>
</dbReference>
<dbReference type="OrthoDB" id="792648at2"/>
<dbReference type="EMBL" id="PVTH01000017">
    <property type="protein sequence ID" value="PRY48044.1"/>
    <property type="molecule type" value="Genomic_DNA"/>
</dbReference>
<protein>
    <submittedName>
        <fullName evidence="1">YVTN family beta-propeller protein</fullName>
    </submittedName>
</protein>
<dbReference type="Pfam" id="PF16819">
    <property type="entry name" value="DUF5074"/>
    <property type="match status" value="1"/>
</dbReference>
<dbReference type="Gene3D" id="2.130.10.10">
    <property type="entry name" value="YVTN repeat-like/Quinoprotein amine dehydrogenase"/>
    <property type="match status" value="1"/>
</dbReference>
<dbReference type="PANTHER" id="PTHR47197">
    <property type="entry name" value="PROTEIN NIRF"/>
    <property type="match status" value="1"/>
</dbReference>
<dbReference type="Proteomes" id="UP000238034">
    <property type="component" value="Unassembled WGS sequence"/>
</dbReference>
<proteinExistence type="predicted"/>
<dbReference type="PANTHER" id="PTHR47197:SF3">
    <property type="entry name" value="DIHYDRO-HEME D1 DEHYDROGENASE"/>
    <property type="match status" value="1"/>
</dbReference>
<evidence type="ECO:0000313" key="1">
    <source>
        <dbReference type="EMBL" id="PRY48044.1"/>
    </source>
</evidence>